<evidence type="ECO:0000256" key="11">
    <source>
        <dbReference type="PIRNR" id="PIRNR002888"/>
    </source>
</evidence>
<evidence type="ECO:0000256" key="3">
    <source>
        <dbReference type="ARBA" id="ARBA00022475"/>
    </source>
</evidence>
<gene>
    <name evidence="14" type="primary">fliM</name>
    <name evidence="14" type="ORF">FPQ15_09940</name>
</gene>
<dbReference type="InterPro" id="IPR036429">
    <property type="entry name" value="SpoA-like_sf"/>
</dbReference>
<evidence type="ECO:0000256" key="6">
    <source>
        <dbReference type="ARBA" id="ARBA00022779"/>
    </source>
</evidence>
<evidence type="ECO:0000256" key="7">
    <source>
        <dbReference type="ARBA" id="ARBA00023136"/>
    </source>
</evidence>
<dbReference type="NCBIfam" id="TIGR01397">
    <property type="entry name" value="fliM_switch"/>
    <property type="match status" value="1"/>
</dbReference>
<evidence type="ECO:0000256" key="5">
    <source>
        <dbReference type="ARBA" id="ARBA00022519"/>
    </source>
</evidence>
<dbReference type="GO" id="GO:0050918">
    <property type="term" value="P:positive chemotaxis"/>
    <property type="evidence" value="ECO:0007669"/>
    <property type="project" value="TreeGrafter"/>
</dbReference>
<organism evidence="14 15">
    <name type="scientific">Gilliamella apicola</name>
    <dbReference type="NCBI Taxonomy" id="1196095"/>
    <lineage>
        <taxon>Bacteria</taxon>
        <taxon>Pseudomonadati</taxon>
        <taxon>Pseudomonadota</taxon>
        <taxon>Gammaproteobacteria</taxon>
        <taxon>Orbales</taxon>
        <taxon>Orbaceae</taxon>
        <taxon>Gilliamella</taxon>
    </lineage>
</organism>
<dbReference type="Gene3D" id="3.40.1550.10">
    <property type="entry name" value="CheC-like"/>
    <property type="match status" value="1"/>
</dbReference>
<dbReference type="Pfam" id="PF02154">
    <property type="entry name" value="FliM"/>
    <property type="match status" value="1"/>
</dbReference>
<evidence type="ECO:0000256" key="9">
    <source>
        <dbReference type="ARBA" id="ARBA00025044"/>
    </source>
</evidence>
<dbReference type="RefSeq" id="WP_144092458.1">
    <property type="nucleotide sequence ID" value="NZ_CAMLBV010000004.1"/>
</dbReference>
<dbReference type="PANTHER" id="PTHR30034:SF3">
    <property type="entry name" value="FLAGELLAR MOTOR SWITCH PROTEIN FLIM"/>
    <property type="match status" value="1"/>
</dbReference>
<dbReference type="Pfam" id="PF01052">
    <property type="entry name" value="FliMN_C"/>
    <property type="match status" value="1"/>
</dbReference>
<keyword evidence="14" id="KW-0282">Flagellum</keyword>
<protein>
    <recommendedName>
        <fullName evidence="2 10">Flagellar motor switch protein FliM</fullName>
    </recommendedName>
</protein>
<dbReference type="GO" id="GO:0071978">
    <property type="term" value="P:bacterial-type flagellum-dependent swarming motility"/>
    <property type="evidence" value="ECO:0007669"/>
    <property type="project" value="TreeGrafter"/>
</dbReference>
<keyword evidence="3 11" id="KW-1003">Cell membrane</keyword>
<feature type="compositionally biased region" description="Polar residues" evidence="12">
    <location>
        <begin position="11"/>
        <end position="27"/>
    </location>
</feature>
<dbReference type="GO" id="GO:0005886">
    <property type="term" value="C:plasma membrane"/>
    <property type="evidence" value="ECO:0007669"/>
    <property type="project" value="UniProtKB-SubCell"/>
</dbReference>
<dbReference type="PIRSF" id="PIRSF002888">
    <property type="entry name" value="FliM"/>
    <property type="match status" value="1"/>
</dbReference>
<comment type="subcellular location">
    <subcellularLocation>
        <location evidence="11">Cell inner membrane</location>
        <topology evidence="11">Peripheral membrane protein</topology>
    </subcellularLocation>
    <subcellularLocation>
        <location evidence="11">Bacterial flagellum basal body</location>
    </subcellularLocation>
</comment>
<dbReference type="InterPro" id="IPR028976">
    <property type="entry name" value="CheC-like_sf"/>
</dbReference>
<keyword evidence="5 11" id="KW-0997">Cell inner membrane</keyword>
<dbReference type="InterPro" id="IPR001543">
    <property type="entry name" value="FliN-like_C"/>
</dbReference>
<reference evidence="14 15" key="1">
    <citation type="submission" date="2019-07" db="EMBL/GenBank/DDBJ databases">
        <title>Gilliamella genomes.</title>
        <authorList>
            <person name="Zheng H."/>
        </authorList>
    </citation>
    <scope>NUCLEOTIDE SEQUENCE [LARGE SCALE GENOMIC DNA]</scope>
    <source>
        <strain evidence="14 15">W8127</strain>
    </source>
</reference>
<dbReference type="InterPro" id="IPR001689">
    <property type="entry name" value="Flag_FliM"/>
</dbReference>
<dbReference type="Gene3D" id="2.30.330.10">
    <property type="entry name" value="SpoA-like"/>
    <property type="match status" value="1"/>
</dbReference>
<keyword evidence="14" id="KW-0966">Cell projection</keyword>
<proteinExistence type="inferred from homology"/>
<keyword evidence="8 11" id="KW-0975">Bacterial flagellum</keyword>
<dbReference type="AlphaFoldDB" id="A0A556SA52"/>
<evidence type="ECO:0000256" key="4">
    <source>
        <dbReference type="ARBA" id="ARBA00022500"/>
    </source>
</evidence>
<feature type="domain" description="Flagellar motor switch protein FliN-like C-terminal" evidence="13">
    <location>
        <begin position="267"/>
        <end position="334"/>
    </location>
</feature>
<comment type="caution">
    <text evidence="14">The sequence shown here is derived from an EMBL/GenBank/DDBJ whole genome shotgun (WGS) entry which is preliminary data.</text>
</comment>
<dbReference type="CDD" id="cd17908">
    <property type="entry name" value="FliM"/>
    <property type="match status" value="1"/>
</dbReference>
<dbReference type="EMBL" id="VMHM01000013">
    <property type="protein sequence ID" value="TSJ97985.1"/>
    <property type="molecule type" value="Genomic_DNA"/>
</dbReference>
<comment type="similarity">
    <text evidence="1 11">Belongs to the FliM family.</text>
</comment>
<evidence type="ECO:0000313" key="15">
    <source>
        <dbReference type="Proteomes" id="UP000319483"/>
    </source>
</evidence>
<dbReference type="GO" id="GO:0003774">
    <property type="term" value="F:cytoskeletal motor activity"/>
    <property type="evidence" value="ECO:0007669"/>
    <property type="project" value="InterPro"/>
</dbReference>
<accession>A0A556SA52</accession>
<evidence type="ECO:0000313" key="14">
    <source>
        <dbReference type="EMBL" id="TSJ97985.1"/>
    </source>
</evidence>
<feature type="region of interest" description="Disordered" evidence="12">
    <location>
        <begin position="1"/>
        <end position="27"/>
    </location>
</feature>
<dbReference type="GO" id="GO:0009425">
    <property type="term" value="C:bacterial-type flagellum basal body"/>
    <property type="evidence" value="ECO:0007669"/>
    <property type="project" value="UniProtKB-SubCell"/>
</dbReference>
<comment type="function">
    <text evidence="9 11">FliM is one of three proteins (FliG, FliN, FliM) that forms the rotor-mounted switch complex (C ring), located at the base of the basal body. This complex interacts with the CheY and CheZ chemotaxis proteins, in addition to contacting components of the motor that determine the direction of flagellar rotation.</text>
</comment>
<name>A0A556SA52_9GAMM</name>
<dbReference type="SUPFAM" id="SSF101801">
    <property type="entry name" value="Surface presentation of antigens (SPOA)"/>
    <property type="match status" value="1"/>
</dbReference>
<evidence type="ECO:0000256" key="12">
    <source>
        <dbReference type="SAM" id="MobiDB-lite"/>
    </source>
</evidence>
<keyword evidence="7 11" id="KW-0472">Membrane</keyword>
<evidence type="ECO:0000256" key="2">
    <source>
        <dbReference type="ARBA" id="ARBA00021898"/>
    </source>
</evidence>
<keyword evidence="4 11" id="KW-0145">Chemotaxis</keyword>
<keyword evidence="14" id="KW-0969">Cilium</keyword>
<evidence type="ECO:0000256" key="8">
    <source>
        <dbReference type="ARBA" id="ARBA00023143"/>
    </source>
</evidence>
<dbReference type="PANTHER" id="PTHR30034">
    <property type="entry name" value="FLAGELLAR MOTOR SWITCH PROTEIN FLIM"/>
    <property type="match status" value="1"/>
</dbReference>
<evidence type="ECO:0000256" key="1">
    <source>
        <dbReference type="ARBA" id="ARBA00011049"/>
    </source>
</evidence>
<keyword evidence="6 11" id="KW-0283">Flagellar rotation</keyword>
<dbReference type="PRINTS" id="PR00955">
    <property type="entry name" value="FLGMOTORFLIM"/>
</dbReference>
<dbReference type="Proteomes" id="UP000319483">
    <property type="component" value="Unassembled WGS sequence"/>
</dbReference>
<sequence>MSDKREPITDINGNKNTNPVSGSSIATKDNVTDTSVVSLPSGKKADVKPYDLSVKHSFVPERLTALEIINERFARQFRIGLFNLLRRNTDVIASPIETQNFKYFSDISSTYHLNLVHLNPLRGSALFSFSPELVFIVVDTLFGGDGRTNKVATEDREFTHTEQQIIKRVLELALTIYQNAWADIYSIETEYIRSEIQSKFTNITTSPDDVVLTTKFKIEIGSFKATFYICIPYAMVEPIKESLIKPPVEQQTYKDDNIWMSSLTSGIKQSTVELVANFTRIQTTVSKLLALKTDDILVIDKPTNLDVTVGGVPVLKGHYGKVNKQYAIKVEQVINPVIEQLNEGMQND</sequence>
<evidence type="ECO:0000256" key="10">
    <source>
        <dbReference type="NCBIfam" id="TIGR01397"/>
    </source>
</evidence>
<dbReference type="SUPFAM" id="SSF103039">
    <property type="entry name" value="CheC-like"/>
    <property type="match status" value="1"/>
</dbReference>
<evidence type="ECO:0000259" key="13">
    <source>
        <dbReference type="Pfam" id="PF01052"/>
    </source>
</evidence>